<feature type="compositionally biased region" description="Basic and acidic residues" evidence="1">
    <location>
        <begin position="178"/>
        <end position="190"/>
    </location>
</feature>
<name>A0A1I6A6Y1_9PSEU</name>
<evidence type="ECO:0000313" key="2">
    <source>
        <dbReference type="EMBL" id="SFQ64277.1"/>
    </source>
</evidence>
<accession>A0A1I6A6Y1</accession>
<dbReference type="RefSeq" id="WP_092535463.1">
    <property type="nucleotide sequence ID" value="NZ_FOWW01000011.1"/>
</dbReference>
<organism evidence="2 3">
    <name type="scientific">Amycolatopsis arida</name>
    <dbReference type="NCBI Taxonomy" id="587909"/>
    <lineage>
        <taxon>Bacteria</taxon>
        <taxon>Bacillati</taxon>
        <taxon>Actinomycetota</taxon>
        <taxon>Actinomycetes</taxon>
        <taxon>Pseudonocardiales</taxon>
        <taxon>Pseudonocardiaceae</taxon>
        <taxon>Amycolatopsis</taxon>
    </lineage>
</organism>
<dbReference type="STRING" id="587909.SAMN05421810_111118"/>
<dbReference type="OrthoDB" id="3700401at2"/>
<reference evidence="3" key="1">
    <citation type="submission" date="2016-10" db="EMBL/GenBank/DDBJ databases">
        <authorList>
            <person name="Varghese N."/>
            <person name="Submissions S."/>
        </authorList>
    </citation>
    <scope>NUCLEOTIDE SEQUENCE [LARGE SCALE GENOMIC DNA]</scope>
    <source>
        <strain evidence="3">CGMCC 4.5579</strain>
    </source>
</reference>
<proteinExistence type="predicted"/>
<dbReference type="AlphaFoldDB" id="A0A1I6A6Y1"/>
<feature type="compositionally biased region" description="Low complexity" evidence="1">
    <location>
        <begin position="202"/>
        <end position="216"/>
    </location>
</feature>
<feature type="region of interest" description="Disordered" evidence="1">
    <location>
        <begin position="118"/>
        <end position="326"/>
    </location>
</feature>
<keyword evidence="3" id="KW-1185">Reference proteome</keyword>
<feature type="compositionally biased region" description="Acidic residues" evidence="1">
    <location>
        <begin position="159"/>
        <end position="168"/>
    </location>
</feature>
<gene>
    <name evidence="2" type="ORF">SAMN05421810_111118</name>
</gene>
<feature type="region of interest" description="Disordered" evidence="1">
    <location>
        <begin position="46"/>
        <end position="105"/>
    </location>
</feature>
<protein>
    <submittedName>
        <fullName evidence="2">Uncharacterized protein</fullName>
    </submittedName>
</protein>
<evidence type="ECO:0000256" key="1">
    <source>
        <dbReference type="SAM" id="MobiDB-lite"/>
    </source>
</evidence>
<dbReference type="EMBL" id="FOWW01000011">
    <property type="protein sequence ID" value="SFQ64277.1"/>
    <property type="molecule type" value="Genomic_DNA"/>
</dbReference>
<evidence type="ECO:0000313" key="3">
    <source>
        <dbReference type="Proteomes" id="UP000198727"/>
    </source>
</evidence>
<dbReference type="Proteomes" id="UP000198727">
    <property type="component" value="Unassembled WGS sequence"/>
</dbReference>
<feature type="compositionally biased region" description="Low complexity" evidence="1">
    <location>
        <begin position="298"/>
        <end position="315"/>
    </location>
</feature>
<sequence length="372" mass="39646">MSLFGQVWLWSLAAFVLGALLTWALLLRPAQARILELERRLAAVEGRTRPPEPAPTRISPAPGEPDESTRQASAARPVDQEPADVERTEIVSPQPGWLERDSLAEHGHVDREEREALAEYDWDADAPVADLGGEYRPRHATEPALGTTGSDRDTAGSEPVEEPVEEPEPFYRPGLLDGEPREPAAERYPAEHPAGLGPDFPAEPAGSSESSEAVEPAEPERAGPDSTSVLPKRQRRESPPGGFDAPQPIQPSMRTVSRREPAGDSGGSRSGSLFEPVVPASQGGAPEYVAPPPPPARAPESTGPSVPSGPFGPGSAMPLPGGGRPAPDFTVKASVTALRYCAEGSPQFDRMVAEVWFRTPADAERVGFRPLS</sequence>